<dbReference type="InterPro" id="IPR011008">
    <property type="entry name" value="Dimeric_a/b-barrel"/>
</dbReference>
<keyword evidence="2" id="KW-1185">Reference proteome</keyword>
<dbReference type="Proteomes" id="UP000199582">
    <property type="component" value="Unassembled WGS sequence"/>
</dbReference>
<proteinExistence type="predicted"/>
<dbReference type="RefSeq" id="WP_093035667.1">
    <property type="nucleotide sequence ID" value="NZ_FOAG01000005.1"/>
</dbReference>
<dbReference type="InterPro" id="IPR009874">
    <property type="entry name" value="DUF1428"/>
</dbReference>
<dbReference type="SUPFAM" id="SSF54909">
    <property type="entry name" value="Dimeric alpha+beta barrel"/>
    <property type="match status" value="2"/>
</dbReference>
<gene>
    <name evidence="1" type="ORF">SAMN05443999_105167</name>
</gene>
<dbReference type="STRING" id="1287727.SAMN05443999_105167"/>
<name>A0A1H7Q331_9RHOB</name>
<dbReference type="OrthoDB" id="9792392at2"/>
<dbReference type="AlphaFoldDB" id="A0A1H7Q331"/>
<organism evidence="1 2">
    <name type="scientific">Roseovarius azorensis</name>
    <dbReference type="NCBI Taxonomy" id="1287727"/>
    <lineage>
        <taxon>Bacteria</taxon>
        <taxon>Pseudomonadati</taxon>
        <taxon>Pseudomonadota</taxon>
        <taxon>Alphaproteobacteria</taxon>
        <taxon>Rhodobacterales</taxon>
        <taxon>Roseobacteraceae</taxon>
        <taxon>Roseovarius</taxon>
    </lineage>
</organism>
<protein>
    <submittedName>
        <fullName evidence="1">Uncharacterized conserved protein YbaA, DUF1428 family</fullName>
    </submittedName>
</protein>
<sequence length="241" mass="26424">MTYFTGAVAAVPSVNKNAYRAHVDAAWTLFKSYGATRMTETWGVDVPHGKVTDFYGSVAAEPDETIVFSWIEWPDKATADAAWQTMQNDPAMKEMPAMPFDGSRLIYGGFDPVFEHGAHSGAGYYQGFLLAVPEGNKAAYVDMANQAWEMFRKGGALGTVEAWGVDVPQGKKTDFYRATKAEDGEAPVFSWIAWPDRATCDAAAKAMEAEMADMDMPAMPFDGMRMMWAGFEPLFDSAKVA</sequence>
<dbReference type="EMBL" id="FOAG01000005">
    <property type="protein sequence ID" value="SEL42561.1"/>
    <property type="molecule type" value="Genomic_DNA"/>
</dbReference>
<dbReference type="Gene3D" id="3.30.70.100">
    <property type="match status" value="2"/>
</dbReference>
<accession>A0A1H7Q331</accession>
<evidence type="ECO:0000313" key="1">
    <source>
        <dbReference type="EMBL" id="SEL42561.1"/>
    </source>
</evidence>
<reference evidence="1 2" key="1">
    <citation type="submission" date="2016-10" db="EMBL/GenBank/DDBJ databases">
        <authorList>
            <person name="de Groot N.N."/>
        </authorList>
    </citation>
    <scope>NUCLEOTIDE SEQUENCE [LARGE SCALE GENOMIC DNA]</scope>
    <source>
        <strain evidence="1 2">DSM 100674</strain>
    </source>
</reference>
<dbReference type="Pfam" id="PF07237">
    <property type="entry name" value="DUF1428"/>
    <property type="match status" value="2"/>
</dbReference>
<evidence type="ECO:0000313" key="2">
    <source>
        <dbReference type="Proteomes" id="UP000199582"/>
    </source>
</evidence>